<organism evidence="1 2">
    <name type="scientific">Mariniphaga sediminis</name>
    <dbReference type="NCBI Taxonomy" id="1628158"/>
    <lineage>
        <taxon>Bacteria</taxon>
        <taxon>Pseudomonadati</taxon>
        <taxon>Bacteroidota</taxon>
        <taxon>Bacteroidia</taxon>
        <taxon>Marinilabiliales</taxon>
        <taxon>Prolixibacteraceae</taxon>
        <taxon>Mariniphaga</taxon>
    </lineage>
</organism>
<keyword evidence="2" id="KW-1185">Reference proteome</keyword>
<accession>A0A399CV47</accession>
<proteinExistence type="predicted"/>
<comment type="caution">
    <text evidence="1">The sequence shown here is derived from an EMBL/GenBank/DDBJ whole genome shotgun (WGS) entry which is preliminary data.</text>
</comment>
<reference evidence="1 2" key="1">
    <citation type="journal article" date="2015" name="Int. J. Syst. Evol. Microbiol.">
        <title>Mariniphaga sediminis sp. nov., isolated from coastal sediment.</title>
        <authorList>
            <person name="Wang F.Q."/>
            <person name="Shen Q.Y."/>
            <person name="Chen G.J."/>
            <person name="Du Z.J."/>
        </authorList>
    </citation>
    <scope>NUCLEOTIDE SEQUENCE [LARGE SCALE GENOMIC DNA]</scope>
    <source>
        <strain evidence="1 2">SY21</strain>
    </source>
</reference>
<dbReference type="AlphaFoldDB" id="A0A399CV47"/>
<dbReference type="OrthoDB" id="1521841at2"/>
<dbReference type="EMBL" id="QWET01000025">
    <property type="protein sequence ID" value="RIH63126.1"/>
    <property type="molecule type" value="Genomic_DNA"/>
</dbReference>
<dbReference type="RefSeq" id="WP_119351912.1">
    <property type="nucleotide sequence ID" value="NZ_JBFHKJ010000543.1"/>
</dbReference>
<name>A0A399CV47_9BACT</name>
<sequence>MKKKLTYSLFLFLLFIAVAGFDILPNSTYEPVFMRRSEMEKNVMLEEPRSIKNPGKIYLKDHLIFINEKYKGIHVIDNSDPENPENIAFVKVDGCIDMAMKSNVLYADNAVDLIALKFDENLSAINVVKRIKNVFPEPVSPDGRGLTWKEQQAVPEDAIVVRWEPK</sequence>
<evidence type="ECO:0000313" key="2">
    <source>
        <dbReference type="Proteomes" id="UP000266441"/>
    </source>
</evidence>
<protein>
    <submittedName>
        <fullName evidence="1">Uncharacterized protein</fullName>
    </submittedName>
</protein>
<gene>
    <name evidence="1" type="ORF">D1164_21200</name>
</gene>
<dbReference type="Proteomes" id="UP000266441">
    <property type="component" value="Unassembled WGS sequence"/>
</dbReference>
<evidence type="ECO:0000313" key="1">
    <source>
        <dbReference type="EMBL" id="RIH63126.1"/>
    </source>
</evidence>